<sequence>MKYNTLLSFLALLFLFTIASAFPNGSKLLPRAFEKRNQCSCSFVIADFNHGSSRGIVAFAQDERGHTHVTGIFSKGFDDVHAKYGLRIVDECRNVLFDLTDGLNITSDGSGGTKSFSHKFSEFSVDCDSNGILTKKVHNSKRNCHSNKIRKRLGNQAQTTQNGQGADYAGVFKPK</sequence>
<protein>
    <submittedName>
        <fullName evidence="3">Uncharacterized protein</fullName>
    </submittedName>
</protein>
<comment type="caution">
    <text evidence="3">The sequence shown here is derived from an EMBL/GenBank/DDBJ whole genome shotgun (WGS) entry which is preliminary data.</text>
</comment>
<organism evidence="3 4">
    <name type="scientific">Rhizophagus irregularis</name>
    <dbReference type="NCBI Taxonomy" id="588596"/>
    <lineage>
        <taxon>Eukaryota</taxon>
        <taxon>Fungi</taxon>
        <taxon>Fungi incertae sedis</taxon>
        <taxon>Mucoromycota</taxon>
        <taxon>Glomeromycotina</taxon>
        <taxon>Glomeromycetes</taxon>
        <taxon>Glomerales</taxon>
        <taxon>Glomeraceae</taxon>
        <taxon>Rhizophagus</taxon>
    </lineage>
</organism>
<keyword evidence="4" id="KW-1185">Reference proteome</keyword>
<dbReference type="AlphaFoldDB" id="A0A2I1GXK9"/>
<dbReference type="Proteomes" id="UP000234323">
    <property type="component" value="Unassembled WGS sequence"/>
</dbReference>
<proteinExistence type="predicted"/>
<dbReference type="EMBL" id="LLXI01001012">
    <property type="protein sequence ID" value="PKY51380.1"/>
    <property type="molecule type" value="Genomic_DNA"/>
</dbReference>
<evidence type="ECO:0000313" key="4">
    <source>
        <dbReference type="Proteomes" id="UP000234323"/>
    </source>
</evidence>
<dbReference type="VEuPathDB" id="FungiDB:RhiirA1_419452"/>
<feature type="region of interest" description="Disordered" evidence="1">
    <location>
        <begin position="156"/>
        <end position="175"/>
    </location>
</feature>
<feature type="compositionally biased region" description="Low complexity" evidence="1">
    <location>
        <begin position="156"/>
        <end position="166"/>
    </location>
</feature>
<dbReference type="VEuPathDB" id="FungiDB:FUN_020413"/>
<keyword evidence="2" id="KW-0732">Signal</keyword>
<reference evidence="3 4" key="1">
    <citation type="submission" date="2015-10" db="EMBL/GenBank/DDBJ databases">
        <title>Genome analyses suggest a sexual origin of heterokaryosis in a supposedly ancient asexual fungus.</title>
        <authorList>
            <person name="Ropars J."/>
            <person name="Sedzielewska K."/>
            <person name="Noel J."/>
            <person name="Charron P."/>
            <person name="Farinelli L."/>
            <person name="Marton T."/>
            <person name="Kruger M."/>
            <person name="Pelin A."/>
            <person name="Brachmann A."/>
            <person name="Corradi N."/>
        </authorList>
    </citation>
    <scope>NUCLEOTIDE SEQUENCE [LARGE SCALE GENOMIC DNA]</scope>
    <source>
        <strain evidence="3 4">A4</strain>
    </source>
</reference>
<evidence type="ECO:0000256" key="2">
    <source>
        <dbReference type="SAM" id="SignalP"/>
    </source>
</evidence>
<dbReference type="VEuPathDB" id="FungiDB:RhiirFUN_000761"/>
<feature type="signal peptide" evidence="2">
    <location>
        <begin position="1"/>
        <end position="21"/>
    </location>
</feature>
<feature type="chain" id="PRO_5014118300" evidence="2">
    <location>
        <begin position="22"/>
        <end position="175"/>
    </location>
</feature>
<gene>
    <name evidence="3" type="ORF">RhiirA4_493743</name>
</gene>
<evidence type="ECO:0000313" key="3">
    <source>
        <dbReference type="EMBL" id="PKY51380.1"/>
    </source>
</evidence>
<evidence type="ECO:0000256" key="1">
    <source>
        <dbReference type="SAM" id="MobiDB-lite"/>
    </source>
</evidence>
<accession>A0A2I1GXK9</accession>
<name>A0A2I1GXK9_9GLOM</name>
<dbReference type="OrthoDB" id="2305685at2759"/>